<proteinExistence type="inferred from homology"/>
<evidence type="ECO:0000313" key="8">
    <source>
        <dbReference type="Proteomes" id="UP000030512"/>
    </source>
</evidence>
<dbReference type="Proteomes" id="UP000030512">
    <property type="component" value="Chromosome"/>
</dbReference>
<evidence type="ECO:0000256" key="2">
    <source>
        <dbReference type="ARBA" id="ARBA00022578"/>
    </source>
</evidence>
<feature type="domain" description="DUF4158" evidence="6">
    <location>
        <begin position="3"/>
        <end position="160"/>
    </location>
</feature>
<gene>
    <name evidence="7" type="ORF">JT25_022070</name>
</gene>
<evidence type="ECO:0000313" key="7">
    <source>
        <dbReference type="EMBL" id="AMK79135.1"/>
    </source>
</evidence>
<protein>
    <submittedName>
        <fullName evidence="7">Transposase</fullName>
    </submittedName>
</protein>
<dbReference type="NCBIfam" id="NF033527">
    <property type="entry name" value="transpos_Tn3"/>
    <property type="match status" value="1"/>
</dbReference>
<evidence type="ECO:0000256" key="1">
    <source>
        <dbReference type="ARBA" id="ARBA00009402"/>
    </source>
</evidence>
<keyword evidence="4" id="KW-0233">DNA recombination</keyword>
<dbReference type="RefSeq" id="WP_062329668.1">
    <property type="nucleotide sequence ID" value="NZ_CP014476.1"/>
</dbReference>
<dbReference type="KEGG" id="mdn:JT25_022070"/>
<dbReference type="InterPro" id="IPR002513">
    <property type="entry name" value="Tn3_Tnp_DDE_dom"/>
</dbReference>
<evidence type="ECO:0000256" key="4">
    <source>
        <dbReference type="ARBA" id="ARBA00023172"/>
    </source>
</evidence>
<keyword evidence="2" id="KW-0815">Transposition</keyword>
<comment type="similarity">
    <text evidence="1">Belongs to the transposase 7 family.</text>
</comment>
<dbReference type="OrthoDB" id="5292689at2"/>
<sequence length="984" mass="112304">MASIERTAYPRFKRNPLAKELDTLYTPTEDELKFAYAVSRKESSRFSILLLLKAFQRLGYFPSVENIPHAIVQHIRTASGISHEVSPVYAELKTLYRHHQIIRQHLNVAAWNDNGLRVAGDAMAAAAEVMDNPADLINVAIEELVRQRIELPAFSTLDRHSRRIRTLVNNRIFETVLTRLSPSERKELDSLLEIVPNPQKKSLFFTIKQLPKRSSLEHLQELLDHIVKLADMVGSDQHLASIPYAKIKHFAAEAKALDAAELKKFAPPKRYVLILSMIHRARIQARDDLADMFIKRINQIHRRGKDELERLRIKYRQKTEHLVATLADVIDVLETQPEDEAAGRTIRTLLTKRGGTSALQDDCAAINAFSGDNYFPLLWRFYRSHRPTLFRMMRLLTMTSTTEDKSLMLALEILLKHEHRKSVLIEETVDFSFTNERWKRTVLEKTEDGELINRQHFEVCVFSALAGEIKSGDVSIRGSEAYADYREQLLTWDECEPLVEDYCNQLGFSKNAQAFVISLRDLLANVAAEVDAGFPDNKALGLNQSGMPILKRSTPRESKASARALEAALLQRMDERNVIDVLCNVAHWTRWNRHFGPLSGSDPKIENPGERYILTTFTYGCNLGPAQASRHLRGAVTPHMLSFINRRHANTNKLNAALKDIINHYHAFELPKLWGSGKSAAADGTKFDIYDQNLLAEYHIRYGGYGGIAYHHIADTYVALFSHFIPCGVWEAIYIIEGLLQNSSDIQPDTIHADTQGQSAPVFALSYLLGIKLMPRIRNWHDLVFFRPDRETTYKHIDVLFKDVIDWELIETHWKDLLRVVLSIKAGKISSSTLLRKLGNYSRKNRLYQAFRELGRVVRTIFLLGYISDMELREQITATTNKVEAYNGFSKWLFFGGEGVIADNDPEEQEKVIKYNDLVANAVIFQNVVDQTRILRLLKEEGFPVNREDVATLSPYVTGHIKRFGDYIIDSNAVPEPIDPTLPI</sequence>
<dbReference type="InterPro" id="IPR025296">
    <property type="entry name" value="DUF4158"/>
</dbReference>
<dbReference type="EMBL" id="CP014476">
    <property type="protein sequence ID" value="AMK79135.1"/>
    <property type="molecule type" value="Genomic_DNA"/>
</dbReference>
<evidence type="ECO:0000259" key="6">
    <source>
        <dbReference type="Pfam" id="PF13700"/>
    </source>
</evidence>
<evidence type="ECO:0000259" key="5">
    <source>
        <dbReference type="Pfam" id="PF01526"/>
    </source>
</evidence>
<evidence type="ECO:0000256" key="3">
    <source>
        <dbReference type="ARBA" id="ARBA00023125"/>
    </source>
</evidence>
<dbReference type="InterPro" id="IPR047653">
    <property type="entry name" value="Tn3-like_transpos"/>
</dbReference>
<keyword evidence="8" id="KW-1185">Reference proteome</keyword>
<dbReference type="GO" id="GO:0006313">
    <property type="term" value="P:DNA transposition"/>
    <property type="evidence" value="ECO:0007669"/>
    <property type="project" value="InterPro"/>
</dbReference>
<accession>A0A140E6W1</accession>
<dbReference type="AlphaFoldDB" id="A0A140E6W1"/>
<dbReference type="GO" id="GO:0004803">
    <property type="term" value="F:transposase activity"/>
    <property type="evidence" value="ECO:0007669"/>
    <property type="project" value="InterPro"/>
</dbReference>
<feature type="domain" description="Tn3 transposase DDE" evidence="5">
    <location>
        <begin position="580"/>
        <end position="967"/>
    </location>
</feature>
<dbReference type="STRING" id="1538553.JT25_022070"/>
<reference evidence="7 8" key="1">
    <citation type="journal article" date="2015" name="Environ. Microbiol.">
        <title>Methane oxidation coupled to nitrate reduction under hypoxia by the Gammaproteobacterium Methylomonas denitrificans, sp. nov. type strain FJG1.</title>
        <authorList>
            <person name="Kits K.D."/>
            <person name="Klotz M.G."/>
            <person name="Stein L.Y."/>
        </authorList>
    </citation>
    <scope>NUCLEOTIDE SEQUENCE [LARGE SCALE GENOMIC DNA]</scope>
    <source>
        <strain evidence="7 8">FJG1</strain>
    </source>
</reference>
<keyword evidence="3" id="KW-0238">DNA-binding</keyword>
<name>A0A140E6W1_9GAMM</name>
<dbReference type="Pfam" id="PF01526">
    <property type="entry name" value="DDE_Tnp_Tn3"/>
    <property type="match status" value="1"/>
</dbReference>
<dbReference type="Pfam" id="PF13700">
    <property type="entry name" value="DUF4158"/>
    <property type="match status" value="1"/>
</dbReference>
<dbReference type="GO" id="GO:0003677">
    <property type="term" value="F:DNA binding"/>
    <property type="evidence" value="ECO:0007669"/>
    <property type="project" value="UniProtKB-KW"/>
</dbReference>
<organism evidence="7 8">
    <name type="scientific">Methylomonas denitrificans</name>
    <dbReference type="NCBI Taxonomy" id="1538553"/>
    <lineage>
        <taxon>Bacteria</taxon>
        <taxon>Pseudomonadati</taxon>
        <taxon>Pseudomonadota</taxon>
        <taxon>Gammaproteobacteria</taxon>
        <taxon>Methylococcales</taxon>
        <taxon>Methylococcaceae</taxon>
        <taxon>Methylomonas</taxon>
    </lineage>
</organism>